<gene>
    <name evidence="2" type="ORF">S06H3_37477</name>
</gene>
<protein>
    <submittedName>
        <fullName evidence="2">Uncharacterized protein</fullName>
    </submittedName>
</protein>
<sequence length="58" mass="6562">MYFPNQSMQPSQAQFDRVQARSEQRSDMAAVGGDCVGHEVHHFRQFAIERDLGAKQAP</sequence>
<comment type="caution">
    <text evidence="2">The sequence shown here is derived from an EMBL/GenBank/DDBJ whole genome shotgun (WGS) entry which is preliminary data.</text>
</comment>
<evidence type="ECO:0000313" key="2">
    <source>
        <dbReference type="EMBL" id="GAI23865.1"/>
    </source>
</evidence>
<evidence type="ECO:0000256" key="1">
    <source>
        <dbReference type="SAM" id="MobiDB-lite"/>
    </source>
</evidence>
<dbReference type="EMBL" id="BARV01022774">
    <property type="protein sequence ID" value="GAI23865.1"/>
    <property type="molecule type" value="Genomic_DNA"/>
</dbReference>
<feature type="compositionally biased region" description="Polar residues" evidence="1">
    <location>
        <begin position="1"/>
        <end position="14"/>
    </location>
</feature>
<organism evidence="2">
    <name type="scientific">marine sediment metagenome</name>
    <dbReference type="NCBI Taxonomy" id="412755"/>
    <lineage>
        <taxon>unclassified sequences</taxon>
        <taxon>metagenomes</taxon>
        <taxon>ecological metagenomes</taxon>
    </lineage>
</organism>
<proteinExistence type="predicted"/>
<accession>X1NAK6</accession>
<name>X1NAK6_9ZZZZ</name>
<reference evidence="2" key="1">
    <citation type="journal article" date="2014" name="Front. Microbiol.">
        <title>High frequency of phylogenetically diverse reductive dehalogenase-homologous genes in deep subseafloor sedimentary metagenomes.</title>
        <authorList>
            <person name="Kawai M."/>
            <person name="Futagami T."/>
            <person name="Toyoda A."/>
            <person name="Takaki Y."/>
            <person name="Nishi S."/>
            <person name="Hori S."/>
            <person name="Arai W."/>
            <person name="Tsubouchi T."/>
            <person name="Morono Y."/>
            <person name="Uchiyama I."/>
            <person name="Ito T."/>
            <person name="Fujiyama A."/>
            <person name="Inagaki F."/>
            <person name="Takami H."/>
        </authorList>
    </citation>
    <scope>NUCLEOTIDE SEQUENCE</scope>
    <source>
        <strain evidence="2">Expedition CK06-06</strain>
    </source>
</reference>
<dbReference type="AlphaFoldDB" id="X1NAK6"/>
<feature type="region of interest" description="Disordered" evidence="1">
    <location>
        <begin position="1"/>
        <end position="30"/>
    </location>
</feature>